<name>A0ABT3HCI5_9HYPH</name>
<dbReference type="InterPro" id="IPR011990">
    <property type="entry name" value="TPR-like_helical_dom_sf"/>
</dbReference>
<dbReference type="EMBL" id="JAOQNS010000006">
    <property type="protein sequence ID" value="MCW2308054.1"/>
    <property type="molecule type" value="Genomic_DNA"/>
</dbReference>
<feature type="signal peptide" evidence="1">
    <location>
        <begin position="1"/>
        <end position="23"/>
    </location>
</feature>
<gene>
    <name evidence="2" type="ORF">M2319_002393</name>
</gene>
<keyword evidence="3" id="KW-1185">Reference proteome</keyword>
<evidence type="ECO:0000313" key="2">
    <source>
        <dbReference type="EMBL" id="MCW2308054.1"/>
    </source>
</evidence>
<sequence>MTRLAALLAGTFLLTGIAAPVLADGAIDPGYGAVLADPTDPMINNAYAARAEARGEYRKALATYERVLVHHPDNAEAISGLMRMRRRLQPSTTQVFLELGGAYQSNPRQFPSPGETDDGNAFAVVRVLDERSFGTQRWRTMIEGSGEIFGDLDVLNNFAISADTGPLFDLTPTIAVRPALVGGYAWLDGDSFFGEFGASLGFEGYLQGALQSIELRATWRDYADRWVSDDGAVIDLRGHFGYGGLLDDADAIVVKPRLRWSGVDTRPGVVIPSGFEPGRYFEAGTRVEYYYPFAEWLLAGPNVGLFQRWFDKPVVVGGADRRDTYLAPGGSVILRDLVAENVDFRFDYRYEIQNSNDPTRDFDNHAVAGRVLARF</sequence>
<evidence type="ECO:0000256" key="1">
    <source>
        <dbReference type="SAM" id="SignalP"/>
    </source>
</evidence>
<organism evidence="2 3">
    <name type="scientific">Rhodobium gokarnense</name>
    <dbReference type="NCBI Taxonomy" id="364296"/>
    <lineage>
        <taxon>Bacteria</taxon>
        <taxon>Pseudomonadati</taxon>
        <taxon>Pseudomonadota</taxon>
        <taxon>Alphaproteobacteria</taxon>
        <taxon>Hyphomicrobiales</taxon>
        <taxon>Rhodobiaceae</taxon>
        <taxon>Rhodobium</taxon>
    </lineage>
</organism>
<keyword evidence="1" id="KW-0732">Signal</keyword>
<protein>
    <recommendedName>
        <fullName evidence="4">Tetratricopeptide repeat protein</fullName>
    </recommendedName>
</protein>
<dbReference type="Proteomes" id="UP001209755">
    <property type="component" value="Unassembled WGS sequence"/>
</dbReference>
<evidence type="ECO:0000313" key="3">
    <source>
        <dbReference type="Proteomes" id="UP001209755"/>
    </source>
</evidence>
<proteinExistence type="predicted"/>
<feature type="chain" id="PRO_5046979758" description="Tetratricopeptide repeat protein" evidence="1">
    <location>
        <begin position="24"/>
        <end position="375"/>
    </location>
</feature>
<reference evidence="3" key="1">
    <citation type="submission" date="2023-07" db="EMBL/GenBank/DDBJ databases">
        <title>Genome sequencing of Purple Non-Sulfur Bacteria from various extreme environments.</title>
        <authorList>
            <person name="Mayer M."/>
        </authorList>
    </citation>
    <scope>NUCLEOTIDE SEQUENCE [LARGE SCALE GENOMIC DNA]</scope>
    <source>
        <strain evidence="3">DSM 17935</strain>
    </source>
</reference>
<evidence type="ECO:0008006" key="4">
    <source>
        <dbReference type="Google" id="ProtNLM"/>
    </source>
</evidence>
<comment type="caution">
    <text evidence="2">The sequence shown here is derived from an EMBL/GenBank/DDBJ whole genome shotgun (WGS) entry which is preliminary data.</text>
</comment>
<dbReference type="Gene3D" id="1.25.40.10">
    <property type="entry name" value="Tetratricopeptide repeat domain"/>
    <property type="match status" value="1"/>
</dbReference>
<accession>A0ABT3HCI5</accession>
<dbReference type="SUPFAM" id="SSF48452">
    <property type="entry name" value="TPR-like"/>
    <property type="match status" value="1"/>
</dbReference>
<dbReference type="RefSeq" id="WP_264601682.1">
    <property type="nucleotide sequence ID" value="NZ_JAOQNS010000006.1"/>
</dbReference>